<dbReference type="GO" id="GO:0003677">
    <property type="term" value="F:DNA binding"/>
    <property type="evidence" value="ECO:0007669"/>
    <property type="project" value="TreeGrafter"/>
</dbReference>
<gene>
    <name evidence="9" type="ORF">JXQ802_LOCUS22590</name>
</gene>
<dbReference type="GO" id="GO:0005634">
    <property type="term" value="C:nucleus"/>
    <property type="evidence" value="ECO:0007669"/>
    <property type="project" value="TreeGrafter"/>
</dbReference>
<dbReference type="GO" id="GO:0004530">
    <property type="term" value="F:deoxyribonuclease I activity"/>
    <property type="evidence" value="ECO:0007669"/>
    <property type="project" value="TreeGrafter"/>
</dbReference>
<feature type="domain" description="Endonuclease/exonuclease/phosphatase" evidence="8">
    <location>
        <begin position="26"/>
        <end position="304"/>
    </location>
</feature>
<evidence type="ECO:0000256" key="6">
    <source>
        <dbReference type="PIRSR" id="PIRSR000988-1"/>
    </source>
</evidence>
<dbReference type="SUPFAM" id="SSF56219">
    <property type="entry name" value="DNase I-like"/>
    <property type="match status" value="1"/>
</dbReference>
<evidence type="ECO:0000256" key="4">
    <source>
        <dbReference type="ARBA" id="ARBA00023157"/>
    </source>
</evidence>
<feature type="disulfide bond" description="Essential for enzymatic activity" evidence="7">
    <location>
        <begin position="226"/>
        <end position="261"/>
    </location>
</feature>
<dbReference type="PANTHER" id="PTHR11371">
    <property type="entry name" value="DEOXYRIBONUCLEASE"/>
    <property type="match status" value="1"/>
</dbReference>
<dbReference type="InterPro" id="IPR033125">
    <property type="entry name" value="DNASE_I_2"/>
</dbReference>
<evidence type="ECO:0000313" key="10">
    <source>
        <dbReference type="Proteomes" id="UP000663870"/>
    </source>
</evidence>
<evidence type="ECO:0000256" key="3">
    <source>
        <dbReference type="ARBA" id="ARBA00022801"/>
    </source>
</evidence>
<protein>
    <recommendedName>
        <fullName evidence="5">Deoxyribonuclease</fullName>
    </recommendedName>
</protein>
<dbReference type="AlphaFoldDB" id="A0A814TXG3"/>
<evidence type="ECO:0000256" key="7">
    <source>
        <dbReference type="PIRSR" id="PIRSR000988-2"/>
    </source>
</evidence>
<dbReference type="EMBL" id="CAJNOL010000688">
    <property type="protein sequence ID" value="CAF1167260.1"/>
    <property type="molecule type" value="Genomic_DNA"/>
</dbReference>
<dbReference type="GO" id="GO:0006308">
    <property type="term" value="P:DNA catabolic process"/>
    <property type="evidence" value="ECO:0007669"/>
    <property type="project" value="InterPro"/>
</dbReference>
<comment type="caution">
    <text evidence="9">The sequence shown here is derived from an EMBL/GenBank/DDBJ whole genome shotgun (WGS) entry which is preliminary data.</text>
</comment>
<keyword evidence="2 5" id="KW-0540">Nuclease</keyword>
<keyword evidence="3 5" id="KW-0378">Hydrolase</keyword>
<keyword evidence="5" id="KW-0255">Endonuclease</keyword>
<dbReference type="InterPro" id="IPR036691">
    <property type="entry name" value="Endo/exonu/phosph_ase_sf"/>
</dbReference>
<dbReference type="Gene3D" id="3.60.10.10">
    <property type="entry name" value="Endonuclease/exonuclease/phosphatase"/>
    <property type="match status" value="1"/>
</dbReference>
<name>A0A814TXG3_9BILA</name>
<dbReference type="InterPro" id="IPR005135">
    <property type="entry name" value="Endo/exonuclease/phosphatase"/>
</dbReference>
<evidence type="ECO:0000256" key="2">
    <source>
        <dbReference type="ARBA" id="ARBA00022722"/>
    </source>
</evidence>
<dbReference type="SMART" id="SM00476">
    <property type="entry name" value="DNaseIc"/>
    <property type="match status" value="1"/>
</dbReference>
<keyword evidence="4 7" id="KW-1015">Disulfide bond</keyword>
<organism evidence="9 10">
    <name type="scientific">Rotaria sordida</name>
    <dbReference type="NCBI Taxonomy" id="392033"/>
    <lineage>
        <taxon>Eukaryota</taxon>
        <taxon>Metazoa</taxon>
        <taxon>Spiralia</taxon>
        <taxon>Gnathifera</taxon>
        <taxon>Rotifera</taxon>
        <taxon>Eurotatoria</taxon>
        <taxon>Bdelloidea</taxon>
        <taxon>Philodinida</taxon>
        <taxon>Philodinidae</taxon>
        <taxon>Rotaria</taxon>
    </lineage>
</organism>
<accession>A0A814TXG3</accession>
<dbReference type="PRINTS" id="PR00130">
    <property type="entry name" value="DNASEI"/>
</dbReference>
<dbReference type="Proteomes" id="UP000663870">
    <property type="component" value="Unassembled WGS sequence"/>
</dbReference>
<evidence type="ECO:0000313" key="9">
    <source>
        <dbReference type="EMBL" id="CAF1167260.1"/>
    </source>
</evidence>
<evidence type="ECO:0000256" key="5">
    <source>
        <dbReference type="PIRNR" id="PIRNR000988"/>
    </source>
</evidence>
<evidence type="ECO:0000256" key="1">
    <source>
        <dbReference type="ARBA" id="ARBA00007359"/>
    </source>
</evidence>
<comment type="similarity">
    <text evidence="1 5">Belongs to the DNase I family.</text>
</comment>
<proteinExistence type="inferred from homology"/>
<reference evidence="9" key="1">
    <citation type="submission" date="2021-02" db="EMBL/GenBank/DDBJ databases">
        <authorList>
            <person name="Nowell W R."/>
        </authorList>
    </citation>
    <scope>NUCLEOTIDE SEQUENCE</scope>
</reference>
<dbReference type="PROSITE" id="PS00918">
    <property type="entry name" value="DNASE_I_2"/>
    <property type="match status" value="1"/>
</dbReference>
<feature type="active site" evidence="6">
    <location>
        <position position="100"/>
    </location>
</feature>
<keyword evidence="10" id="KW-1185">Reference proteome</keyword>
<dbReference type="InterPro" id="IPR016202">
    <property type="entry name" value="DNase_I"/>
</dbReference>
<dbReference type="Pfam" id="PF03372">
    <property type="entry name" value="Exo_endo_phos"/>
    <property type="match status" value="1"/>
</dbReference>
<dbReference type="PANTHER" id="PTHR11371:SF26">
    <property type="entry name" value="DEOXYRIBONUCLEASE"/>
    <property type="match status" value="1"/>
</dbReference>
<sequence>MMQIVSNVLFLTIVLGTYVSAVRIGSFNLHQYGSKKAANATLTNVVAKIINDFDLAIIQEITDASLRAPHVLHDALNQVSGKNPYTLILSGRAGRSNTKEQYIFFNREATSGVELVNAYLYEDVPDNFERPPFIGTFKVKKPGKSGVKFFTIMNVHLRPDAAYAELLSMRVAIEDFITKHPQYFDETSTSFNDALEQNVVDATVDNKPSLKTNHPILIVGDFNADCSYISLRRQLMLRTISYVDFTWVINNQVKTNTRQTCTYDRVFINGDKFVNAIVPNSNTTVHFQEQLGMTLDEALDISDHIPIKFDIEW</sequence>
<feature type="active site" evidence="6">
    <location>
        <position position="156"/>
    </location>
</feature>
<dbReference type="PIRSF" id="PIRSF000988">
    <property type="entry name" value="DNase_I_euk"/>
    <property type="match status" value="1"/>
</dbReference>
<evidence type="ECO:0000259" key="8">
    <source>
        <dbReference type="Pfam" id="PF03372"/>
    </source>
</evidence>